<accession>A0A085NC03</accession>
<dbReference type="PANTHER" id="PTHR21301">
    <property type="entry name" value="REVERSE TRANSCRIPTASE"/>
    <property type="match status" value="1"/>
</dbReference>
<dbReference type="EMBL" id="KL367519">
    <property type="protein sequence ID" value="KFD66999.1"/>
    <property type="molecule type" value="Genomic_DNA"/>
</dbReference>
<reference evidence="2" key="1">
    <citation type="journal article" date="2014" name="Nat. Genet.">
        <title>Genome and transcriptome of the porcine whipworm Trichuris suis.</title>
        <authorList>
            <person name="Jex A.R."/>
            <person name="Nejsum P."/>
            <person name="Schwarz E.M."/>
            <person name="Hu L."/>
            <person name="Young N.D."/>
            <person name="Hall R.S."/>
            <person name="Korhonen P.K."/>
            <person name="Liao S."/>
            <person name="Thamsborg S."/>
            <person name="Xia J."/>
            <person name="Xu P."/>
            <person name="Wang S."/>
            <person name="Scheerlinck J.P."/>
            <person name="Hofmann A."/>
            <person name="Sternberg P.W."/>
            <person name="Wang J."/>
            <person name="Gasser R.B."/>
        </authorList>
    </citation>
    <scope>NUCLEOTIDE SEQUENCE [LARGE SCALE GENOMIC DNA]</scope>
    <source>
        <strain evidence="2">DCEP-RM93F</strain>
    </source>
</reference>
<proteinExistence type="predicted"/>
<organism evidence="2">
    <name type="scientific">Trichuris suis</name>
    <name type="common">pig whipworm</name>
    <dbReference type="NCBI Taxonomy" id="68888"/>
    <lineage>
        <taxon>Eukaryota</taxon>
        <taxon>Metazoa</taxon>
        <taxon>Ecdysozoa</taxon>
        <taxon>Nematoda</taxon>
        <taxon>Enoplea</taxon>
        <taxon>Dorylaimia</taxon>
        <taxon>Trichinellida</taxon>
        <taxon>Trichuridae</taxon>
        <taxon>Trichuris</taxon>
    </lineage>
</organism>
<dbReference type="InterPro" id="IPR058912">
    <property type="entry name" value="HTH_animal"/>
</dbReference>
<evidence type="ECO:0000313" key="2">
    <source>
        <dbReference type="EMBL" id="KFD66999.1"/>
    </source>
</evidence>
<dbReference type="Pfam" id="PF26215">
    <property type="entry name" value="HTH_animal"/>
    <property type="match status" value="1"/>
</dbReference>
<protein>
    <recommendedName>
        <fullName evidence="1">Helix-turn-helix domain-containing protein</fullName>
    </recommendedName>
</protein>
<sequence>MDFVLHGPQAILVDSETEEIDLRRLTYPTLFWPDGQAIHAAASARRRSAGRPSVLSLTWRRPGYRRCTQKLEVGRGRRCPSLFGRAPSPVVVFRMPLHAVLLLKLELPVPSLRVDLALVAVPAVYVKALRSTGPLRSCITLGPSCAPSTDRNRAKNCLWSRMVARSNAIPTENSIREARQRLESSCFCQTMCSVCTANCIETEYIEFTSHHPRHVMIGILHGMINRTLAICDQEYLEEELGHIRRTFKDNGYPVRLINSVIRRILEGRTRETRPTSGPRLILPYYAGLGEKIKRLGNRLGFKVWFKGNKNLRCFLRNDKEKVPPNRCPGVVYAITRACSASYIGETGNTLAHRYQEHMKALT</sequence>
<evidence type="ECO:0000259" key="1">
    <source>
        <dbReference type="Pfam" id="PF26215"/>
    </source>
</evidence>
<name>A0A085NC03_9BILA</name>
<dbReference type="Proteomes" id="UP000030758">
    <property type="component" value="Unassembled WGS sequence"/>
</dbReference>
<feature type="domain" description="Helix-turn-helix" evidence="1">
    <location>
        <begin position="204"/>
        <end position="262"/>
    </location>
</feature>
<dbReference type="AlphaFoldDB" id="A0A085NC03"/>
<gene>
    <name evidence="2" type="ORF">M514_20865</name>
</gene>
<dbReference type="PANTHER" id="PTHR21301:SF10">
    <property type="entry name" value="REVERSE TRANSCRIPTASE DOMAIN-CONTAINING PROTEIN"/>
    <property type="match status" value="1"/>
</dbReference>